<feature type="chain" id="PRO_5046719764" description="Lipoprotein" evidence="1">
    <location>
        <begin position="20"/>
        <end position="398"/>
    </location>
</feature>
<organism evidence="2 3">
    <name type="scientific">Myxococcus landrumensis</name>
    <dbReference type="NCBI Taxonomy" id="2813577"/>
    <lineage>
        <taxon>Bacteria</taxon>
        <taxon>Pseudomonadati</taxon>
        <taxon>Myxococcota</taxon>
        <taxon>Myxococcia</taxon>
        <taxon>Myxococcales</taxon>
        <taxon>Cystobacterineae</taxon>
        <taxon>Myxococcaceae</taxon>
        <taxon>Myxococcus</taxon>
    </lineage>
</organism>
<dbReference type="EMBL" id="CP071091">
    <property type="protein sequence ID" value="QSQ15929.1"/>
    <property type="molecule type" value="Genomic_DNA"/>
</dbReference>
<dbReference type="RefSeq" id="WP_206717614.1">
    <property type="nucleotide sequence ID" value="NZ_CP071091.1"/>
</dbReference>
<keyword evidence="1" id="KW-0732">Signal</keyword>
<proteinExistence type="predicted"/>
<sequence length="398" mass="42957">MRTLSLVVGFLLLAPKALATEDAPPNKPARSGTATVPLDELIPLYAGRETPAPAPPTDAVVTSTLKGRLSADALQVEAGFQVEVLADGRWTQVRLLQLDSDTFTTTLPTLDDAMVGVVDGYLCLLTRKAGRHVFDVGLTVRSQVSGPERRAQLRFGPHASPVPLALEADTSVFTLTESLATSREGYTVYPSQGALRVGWRALAPVAREAKPQVRPPLEPRISEATASWVSTLEGRATLRVRYDLSLDREQSLELSVPEGLTLERVTLNAIPVSVEGVEAGVLKLKVAPPRLGETEGALEVVLTQELGVFHLSGKLKLALPRVSWPVAELRARAHFPTVFNYRREGGSLEQLESEDVEATAAAESLPGKVLHFRQYLVAASAPTLELGYSVDISSSYFR</sequence>
<evidence type="ECO:0008006" key="4">
    <source>
        <dbReference type="Google" id="ProtNLM"/>
    </source>
</evidence>
<gene>
    <name evidence="2" type="ORF">JY572_07720</name>
</gene>
<name>A0ABX7NAX3_9BACT</name>
<keyword evidence="3" id="KW-1185">Reference proteome</keyword>
<dbReference type="Proteomes" id="UP000663090">
    <property type="component" value="Chromosome"/>
</dbReference>
<evidence type="ECO:0000313" key="3">
    <source>
        <dbReference type="Proteomes" id="UP000663090"/>
    </source>
</evidence>
<reference evidence="2 3" key="1">
    <citation type="submission" date="2021-02" db="EMBL/GenBank/DDBJ databases">
        <title>De Novo genome assembly of isolated myxobacteria.</title>
        <authorList>
            <person name="Stevens D.C."/>
        </authorList>
    </citation>
    <scope>NUCLEOTIDE SEQUENCE [LARGE SCALE GENOMIC DNA]</scope>
    <source>
        <strain evidence="2 3">SCHIC003</strain>
    </source>
</reference>
<evidence type="ECO:0000256" key="1">
    <source>
        <dbReference type="SAM" id="SignalP"/>
    </source>
</evidence>
<evidence type="ECO:0000313" key="2">
    <source>
        <dbReference type="EMBL" id="QSQ15929.1"/>
    </source>
</evidence>
<accession>A0ABX7NAX3</accession>
<protein>
    <recommendedName>
        <fullName evidence="4">Lipoprotein</fullName>
    </recommendedName>
</protein>
<feature type="signal peptide" evidence="1">
    <location>
        <begin position="1"/>
        <end position="19"/>
    </location>
</feature>